<accession>A0A437QUW4</accession>
<feature type="domain" description="Metallo-beta-lactamase" evidence="1">
    <location>
        <begin position="27"/>
        <end position="216"/>
    </location>
</feature>
<sequence>MAFKVKFWGVRGSIACPSPRHIGFGGNTSCIEVSTGGERIIFDAGTGIRNLGAWLLRKDVHRANIMLSHTHWDHINGFPFFTPAFVPGKSFNIMAGHIQEEGGVRKVLGGQMAQPFFPVPLEAMQSNLSFEDFSAGDSFSLTPGVVIRTKPLNHPNGATGYRVEFKGKAMCYVTDLEHIPGRPDETVLELIEGADLVIYDSTYTEEEFPSKVGWGHSTWEEGVRLCKMANAKMLAIFHHDPTHEDKFMEELEMQARDTWSGAVVARENMRINLL</sequence>
<dbReference type="GO" id="GO:0016787">
    <property type="term" value="F:hydrolase activity"/>
    <property type="evidence" value="ECO:0007669"/>
    <property type="project" value="UniProtKB-KW"/>
</dbReference>
<dbReference type="Proteomes" id="UP000287447">
    <property type="component" value="Unassembled WGS sequence"/>
</dbReference>
<dbReference type="InterPro" id="IPR001279">
    <property type="entry name" value="Metallo-B-lactamas"/>
</dbReference>
<keyword evidence="3" id="KW-1185">Reference proteome</keyword>
<dbReference type="CDD" id="cd07715">
    <property type="entry name" value="TaR3-like_MBL-fold"/>
    <property type="match status" value="1"/>
</dbReference>
<protein>
    <submittedName>
        <fullName evidence="2">MBL fold metallo-hydrolase</fullName>
    </submittedName>
</protein>
<dbReference type="AlphaFoldDB" id="A0A437QUW4"/>
<dbReference type="SMART" id="SM00849">
    <property type="entry name" value="Lactamase_B"/>
    <property type="match status" value="1"/>
</dbReference>
<reference evidence="3" key="1">
    <citation type="submission" date="2019-01" db="EMBL/GenBank/DDBJ databases">
        <title>Gri0909 isolated from a small marine red alga.</title>
        <authorList>
            <person name="Kim J."/>
            <person name="Jeong S.E."/>
            <person name="Jeon C.O."/>
        </authorList>
    </citation>
    <scope>NUCLEOTIDE SEQUENCE [LARGE SCALE GENOMIC DNA]</scope>
    <source>
        <strain evidence="3">Gri0909</strain>
    </source>
</reference>
<evidence type="ECO:0000313" key="3">
    <source>
        <dbReference type="Proteomes" id="UP000287447"/>
    </source>
</evidence>
<dbReference type="PANTHER" id="PTHR42663">
    <property type="entry name" value="HYDROLASE C777.06C-RELATED-RELATED"/>
    <property type="match status" value="1"/>
</dbReference>
<dbReference type="InterPro" id="IPR036866">
    <property type="entry name" value="RibonucZ/Hydroxyglut_hydro"/>
</dbReference>
<dbReference type="SUPFAM" id="SSF56281">
    <property type="entry name" value="Metallo-hydrolase/oxidoreductase"/>
    <property type="match status" value="1"/>
</dbReference>
<name>A0A437QUW4_9PROT</name>
<dbReference type="OrthoDB" id="9803916at2"/>
<dbReference type="Gene3D" id="3.60.15.10">
    <property type="entry name" value="Ribonuclease Z/Hydroxyacylglutathione hydrolase-like"/>
    <property type="match status" value="1"/>
</dbReference>
<keyword evidence="2" id="KW-0378">Hydrolase</keyword>
<organism evidence="2 3">
    <name type="scientific">Hwanghaeella grinnelliae</name>
    <dbReference type="NCBI Taxonomy" id="2500179"/>
    <lineage>
        <taxon>Bacteria</taxon>
        <taxon>Pseudomonadati</taxon>
        <taxon>Pseudomonadota</taxon>
        <taxon>Alphaproteobacteria</taxon>
        <taxon>Rhodospirillales</taxon>
        <taxon>Rhodospirillaceae</taxon>
        <taxon>Hwanghaeella</taxon>
    </lineage>
</organism>
<evidence type="ECO:0000259" key="1">
    <source>
        <dbReference type="SMART" id="SM00849"/>
    </source>
</evidence>
<dbReference type="EMBL" id="SADE01000001">
    <property type="protein sequence ID" value="RVU38307.1"/>
    <property type="molecule type" value="Genomic_DNA"/>
</dbReference>
<dbReference type="RefSeq" id="WP_127763679.1">
    <property type="nucleotide sequence ID" value="NZ_SADE01000001.1"/>
</dbReference>
<dbReference type="Pfam" id="PF12706">
    <property type="entry name" value="Lactamase_B_2"/>
    <property type="match status" value="1"/>
</dbReference>
<dbReference type="PANTHER" id="PTHR42663:SF4">
    <property type="entry name" value="SLL1036 PROTEIN"/>
    <property type="match status" value="1"/>
</dbReference>
<evidence type="ECO:0000313" key="2">
    <source>
        <dbReference type="EMBL" id="RVU38307.1"/>
    </source>
</evidence>
<gene>
    <name evidence="2" type="ORF">EOI86_03170</name>
</gene>
<comment type="caution">
    <text evidence="2">The sequence shown here is derived from an EMBL/GenBank/DDBJ whole genome shotgun (WGS) entry which is preliminary data.</text>
</comment>
<proteinExistence type="predicted"/>